<dbReference type="Pfam" id="PF07980">
    <property type="entry name" value="SusD_RagB"/>
    <property type="match status" value="1"/>
</dbReference>
<evidence type="ECO:0000256" key="2">
    <source>
        <dbReference type="ARBA" id="ARBA00006275"/>
    </source>
</evidence>
<comment type="subcellular location">
    <subcellularLocation>
        <location evidence="1">Cell outer membrane</location>
    </subcellularLocation>
</comment>
<dbReference type="GO" id="GO:0009279">
    <property type="term" value="C:cell outer membrane"/>
    <property type="evidence" value="ECO:0007669"/>
    <property type="project" value="UniProtKB-SubCell"/>
</dbReference>
<evidence type="ECO:0000256" key="3">
    <source>
        <dbReference type="ARBA" id="ARBA00022729"/>
    </source>
</evidence>
<dbReference type="AlphaFoldDB" id="A0A7G5DX83"/>
<dbReference type="Gene3D" id="1.25.40.390">
    <property type="match status" value="1"/>
</dbReference>
<accession>A0A7G5DX83</accession>
<protein>
    <submittedName>
        <fullName evidence="8">RagB/SusD family nutrient uptake outer membrane protein</fullName>
    </submittedName>
</protein>
<dbReference type="InterPro" id="IPR033985">
    <property type="entry name" value="SusD-like_N"/>
</dbReference>
<organism evidence="8 9">
    <name type="scientific">Sphingobacterium paramultivorum</name>
    <dbReference type="NCBI Taxonomy" id="2886510"/>
    <lineage>
        <taxon>Bacteria</taxon>
        <taxon>Pseudomonadati</taxon>
        <taxon>Bacteroidota</taxon>
        <taxon>Sphingobacteriia</taxon>
        <taxon>Sphingobacteriales</taxon>
        <taxon>Sphingobacteriaceae</taxon>
        <taxon>Sphingobacterium</taxon>
    </lineage>
</organism>
<keyword evidence="5" id="KW-0998">Cell outer membrane</keyword>
<keyword evidence="3" id="KW-0732">Signal</keyword>
<keyword evidence="4" id="KW-0472">Membrane</keyword>
<dbReference type="Proteomes" id="UP000515450">
    <property type="component" value="Chromosome"/>
</dbReference>
<proteinExistence type="inferred from homology"/>
<comment type="similarity">
    <text evidence="2">Belongs to the SusD family.</text>
</comment>
<evidence type="ECO:0000259" key="6">
    <source>
        <dbReference type="Pfam" id="PF07980"/>
    </source>
</evidence>
<feature type="domain" description="SusD-like N-terminal" evidence="7">
    <location>
        <begin position="21"/>
        <end position="227"/>
    </location>
</feature>
<dbReference type="InterPro" id="IPR011990">
    <property type="entry name" value="TPR-like_helical_dom_sf"/>
</dbReference>
<evidence type="ECO:0000256" key="1">
    <source>
        <dbReference type="ARBA" id="ARBA00004442"/>
    </source>
</evidence>
<dbReference type="EMBL" id="CP058555">
    <property type="protein sequence ID" value="QMV66358.1"/>
    <property type="molecule type" value="Genomic_DNA"/>
</dbReference>
<name>A0A7G5DX83_9SPHI</name>
<reference evidence="8 9" key="1">
    <citation type="journal article" date="2020" name="G3 (Bethesda)">
        <title>CeMbio - The Caenorhabditis elegans Microbiome Resource.</title>
        <authorList>
            <person name="Dirksen P."/>
            <person name="Assie A."/>
            <person name="Zimmermann J."/>
            <person name="Zhang F."/>
            <person name="Tietje A.M."/>
            <person name="Marsh S.A."/>
            <person name="Felix M.A."/>
            <person name="Shapira M."/>
            <person name="Kaleta C."/>
            <person name="Schulenburg H."/>
            <person name="Samuel B."/>
        </authorList>
    </citation>
    <scope>NUCLEOTIDE SEQUENCE [LARGE SCALE GENOMIC DNA]</scope>
    <source>
        <strain evidence="8 9">BIGb0170</strain>
    </source>
</reference>
<evidence type="ECO:0000313" key="8">
    <source>
        <dbReference type="EMBL" id="QMV66358.1"/>
    </source>
</evidence>
<keyword evidence="9" id="KW-1185">Reference proteome</keyword>
<gene>
    <name evidence="8" type="ORF">HS960_01185</name>
</gene>
<evidence type="ECO:0000256" key="5">
    <source>
        <dbReference type="ARBA" id="ARBA00023237"/>
    </source>
</evidence>
<dbReference type="InterPro" id="IPR012944">
    <property type="entry name" value="SusD_RagB_dom"/>
</dbReference>
<evidence type="ECO:0000313" key="9">
    <source>
        <dbReference type="Proteomes" id="UP000515450"/>
    </source>
</evidence>
<feature type="domain" description="RagB/SusD" evidence="6">
    <location>
        <begin position="348"/>
        <end position="419"/>
    </location>
</feature>
<dbReference type="SUPFAM" id="SSF48452">
    <property type="entry name" value="TPR-like"/>
    <property type="match status" value="1"/>
</dbReference>
<evidence type="ECO:0000256" key="4">
    <source>
        <dbReference type="ARBA" id="ARBA00023136"/>
    </source>
</evidence>
<dbReference type="PROSITE" id="PS51257">
    <property type="entry name" value="PROKAR_LIPOPROTEIN"/>
    <property type="match status" value="1"/>
</dbReference>
<dbReference type="Pfam" id="PF14322">
    <property type="entry name" value="SusD-like_3"/>
    <property type="match status" value="1"/>
</dbReference>
<sequence>MKSIIKLLIISLLFSGCSKEEFLNEKPKDSLIIPTTLVHFQALLDRDAYLNGTNGQGVTPQLGESGADNFYLLDADFNANLRPQMQNYYTWDAQPYTGVEVLDWLYPYRAILATNTVLNHLDKIAASQADLNYLKAQALFHRAHLFYQLAQVFAPPYRKGTANDEKSIPLRMTDDINEDLVKSTVSETYSRIVGDLKESVQYLKENNDFPTRPSKQAGYALLSRVYLTMQDYMEAEKYADSCLAITDFLLDYNLINMALTEPLTGNNQSGIIKPEVIYWTGMLADPYQYYPTTFLSALIPDQLYNSYADSDLRKKLFFEKRPNGYRFRGTYNYFSTRSNYFSGLAVDEIYLNRAECRVRNGKVSTGLDDLNHLLERRWEKGKYVPVENLSQAEALKAILEERRKELIFRGVRWSDLRRLNIEGGDITLERTVNGNKYVLPPNDPRWTWPFPLEVTAK</sequence>
<dbReference type="RefSeq" id="WP_182331057.1">
    <property type="nucleotide sequence ID" value="NZ_CP058555.1"/>
</dbReference>
<evidence type="ECO:0000259" key="7">
    <source>
        <dbReference type="Pfam" id="PF14322"/>
    </source>
</evidence>